<organism evidence="1 2">
    <name type="scientific">Prevotella intermedia</name>
    <dbReference type="NCBI Taxonomy" id="28131"/>
    <lineage>
        <taxon>Bacteria</taxon>
        <taxon>Pseudomonadati</taxon>
        <taxon>Bacteroidota</taxon>
        <taxon>Bacteroidia</taxon>
        <taxon>Bacteroidales</taxon>
        <taxon>Prevotellaceae</taxon>
        <taxon>Prevotella</taxon>
    </lineage>
</organism>
<comment type="caution">
    <text evidence="1">The sequence shown here is derived from an EMBL/GenBank/DDBJ whole genome shotgun (WGS) entry which is preliminary data.</text>
</comment>
<dbReference type="AlphaFoldDB" id="A0A2M8TUX5"/>
<evidence type="ECO:0000313" key="1">
    <source>
        <dbReference type="EMBL" id="PJI27743.1"/>
    </source>
</evidence>
<protein>
    <submittedName>
        <fullName evidence="1">Molecular chaperone DnaJ</fullName>
    </submittedName>
</protein>
<proteinExistence type="predicted"/>
<dbReference type="EMBL" id="PENG01000001">
    <property type="protein sequence ID" value="PJI27743.1"/>
    <property type="molecule type" value="Genomic_DNA"/>
</dbReference>
<evidence type="ECO:0000313" key="2">
    <source>
        <dbReference type="Proteomes" id="UP000229884"/>
    </source>
</evidence>
<name>A0A2M8TUX5_PREIN</name>
<dbReference type="Gene3D" id="6.20.20.10">
    <property type="match status" value="1"/>
</dbReference>
<dbReference type="InterPro" id="IPR036410">
    <property type="entry name" value="HSP_DnaJ_Cys-rich_dom_sf"/>
</dbReference>
<accession>A0A2M8TUX5</accession>
<sequence>MIREVSKPPKVALCRECHGTGFQKASIDGTLTRVRCSQCEGSGRVLVSCKMSLDIRPYRNSQQP</sequence>
<reference evidence="1 2" key="1">
    <citation type="submission" date="2017-11" db="EMBL/GenBank/DDBJ databases">
        <title>Genome sequencing of Prevotella intermedia KCOM 2832.</title>
        <authorList>
            <person name="Kook J.-K."/>
            <person name="Park S.-N."/>
            <person name="Lim Y.K."/>
        </authorList>
    </citation>
    <scope>NUCLEOTIDE SEQUENCE [LARGE SCALE GENOMIC DNA]</scope>
    <source>
        <strain evidence="1 2">KCOM 2832</strain>
    </source>
</reference>
<dbReference type="SUPFAM" id="SSF57938">
    <property type="entry name" value="DnaJ/Hsp40 cysteine-rich domain"/>
    <property type="match status" value="1"/>
</dbReference>
<gene>
    <name evidence="1" type="ORF">CTM58_06345</name>
</gene>
<dbReference type="Proteomes" id="UP000229884">
    <property type="component" value="Unassembled WGS sequence"/>
</dbReference>